<feature type="domain" description="Helicase C-terminal" evidence="4">
    <location>
        <begin position="484"/>
        <end position="637"/>
    </location>
</feature>
<evidence type="ECO:0000259" key="3">
    <source>
        <dbReference type="PROSITE" id="PS51192"/>
    </source>
</evidence>
<dbReference type="SMART" id="SM00490">
    <property type="entry name" value="HELICc"/>
    <property type="match status" value="1"/>
</dbReference>
<dbReference type="GO" id="GO:0005634">
    <property type="term" value="C:nucleus"/>
    <property type="evidence" value="ECO:0007669"/>
    <property type="project" value="TreeGrafter"/>
</dbReference>
<dbReference type="CDD" id="cd18797">
    <property type="entry name" value="SF2_C_Hrq"/>
    <property type="match status" value="1"/>
</dbReference>
<dbReference type="InterPro" id="IPR018973">
    <property type="entry name" value="MZB"/>
</dbReference>
<evidence type="ECO:0000313" key="5">
    <source>
        <dbReference type="EMBL" id="ORE16572.1"/>
    </source>
</evidence>
<organism evidence="5 6">
    <name type="scientific">Rhizopus microsporus</name>
    <dbReference type="NCBI Taxonomy" id="58291"/>
    <lineage>
        <taxon>Eukaryota</taxon>
        <taxon>Fungi</taxon>
        <taxon>Fungi incertae sedis</taxon>
        <taxon>Mucoromycota</taxon>
        <taxon>Mucoromycotina</taxon>
        <taxon>Mucoromycetes</taxon>
        <taxon>Mucorales</taxon>
        <taxon>Mucorineae</taxon>
        <taxon>Rhizopodaceae</taxon>
        <taxon>Rhizopus</taxon>
    </lineage>
</organism>
<dbReference type="PROSITE" id="PS51194">
    <property type="entry name" value="HELICASE_CTER"/>
    <property type="match status" value="1"/>
</dbReference>
<dbReference type="GO" id="GO:0006289">
    <property type="term" value="P:nucleotide-excision repair"/>
    <property type="evidence" value="ECO:0007669"/>
    <property type="project" value="TreeGrafter"/>
</dbReference>
<dbReference type="InterPro" id="IPR001650">
    <property type="entry name" value="Helicase_C-like"/>
</dbReference>
<dbReference type="AlphaFoldDB" id="A0A1X0RWY6"/>
<dbReference type="Pfam" id="PF00271">
    <property type="entry name" value="Helicase_C"/>
    <property type="match status" value="1"/>
</dbReference>
<name>A0A1X0RWY6_RHIZD</name>
<dbReference type="GO" id="GO:0003676">
    <property type="term" value="F:nucleic acid binding"/>
    <property type="evidence" value="ECO:0007669"/>
    <property type="project" value="InterPro"/>
</dbReference>
<feature type="domain" description="Helicase ATP-binding" evidence="3">
    <location>
        <begin position="261"/>
        <end position="444"/>
    </location>
</feature>
<dbReference type="Pfam" id="PF22982">
    <property type="entry name" value="WHD_HRQ1"/>
    <property type="match status" value="1"/>
</dbReference>
<dbReference type="InterPro" id="IPR055227">
    <property type="entry name" value="HRQ1_WHD"/>
</dbReference>
<dbReference type="OMA" id="GAVHLHQ"/>
<dbReference type="Pfam" id="PF00270">
    <property type="entry name" value="DEAD"/>
    <property type="match status" value="1"/>
</dbReference>
<dbReference type="EMBL" id="KV921381">
    <property type="protein sequence ID" value="ORE16572.1"/>
    <property type="molecule type" value="Genomic_DNA"/>
</dbReference>
<reference evidence="5 6" key="1">
    <citation type="journal article" date="2016" name="Proc. Natl. Acad. Sci. U.S.A.">
        <title>Lipid metabolic changes in an early divergent fungus govern the establishment of a mutualistic symbiosis with endobacteria.</title>
        <authorList>
            <person name="Lastovetsky O.A."/>
            <person name="Gaspar M.L."/>
            <person name="Mondo S.J."/>
            <person name="LaButti K.M."/>
            <person name="Sandor L."/>
            <person name="Grigoriev I.V."/>
            <person name="Henry S.A."/>
            <person name="Pawlowska T.E."/>
        </authorList>
    </citation>
    <scope>NUCLEOTIDE SEQUENCE [LARGE SCALE GENOMIC DNA]</scope>
    <source>
        <strain evidence="5 6">ATCC 11559</strain>
    </source>
</reference>
<dbReference type="GO" id="GO:0036297">
    <property type="term" value="P:interstrand cross-link repair"/>
    <property type="evidence" value="ECO:0007669"/>
    <property type="project" value="TreeGrafter"/>
</dbReference>
<dbReference type="Pfam" id="PF09369">
    <property type="entry name" value="MZB"/>
    <property type="match status" value="1"/>
</dbReference>
<dbReference type="SMART" id="SM00487">
    <property type="entry name" value="DEXDc"/>
    <property type="match status" value="1"/>
</dbReference>
<dbReference type="GO" id="GO:0043138">
    <property type="term" value="F:3'-5' DNA helicase activity"/>
    <property type="evidence" value="ECO:0007669"/>
    <property type="project" value="TreeGrafter"/>
</dbReference>
<sequence length="963" mass="109525">MKMKSNHSPFFFFLMPKRALGSHGEEKKKAKTELPEPLKDLKSKFERVNVFYAFCDAKLTTSITLQTIQKSIQDLTLQDLVAINVIIPNFVQFNYINQDVLEIQFGKPICKKFTGNNQDWWSKDNSMPVVKPNVIKKHIEHQSKLFQTALTTFLNRCQEEDLDPSDHILKQVENIMPIYIPLDDDDNWLDPIEPNVGSVAHALNGLRSWPFYDGQLEKSDNQKTFSAKLPVFGDLDLSNEIKDALCKKGIQSLYLHQTEAIQGLRDDKHVIVSTSTASGKSLIYQIPVLESLLKDPSKKALFIFPTKALAQDQKRSLQDMLSCIPSLQDVMISTFDGDTPHDQRTYIRDNASVIFTNPDMLHHAILPNNNRWKTFLLSLKYIVVDELHVYNGLFGSHIAFIMRRLRRLCDSFGNKDYQFISCSATIADPETHMATLFGVNNIKLVNQDGAPHGQKEFIIWNPSLTNPHDPKSERRGAVAEGALLLEYLLENKVRVITFCKTRKSCELLMKHVRESLEKKQKGHVLQKVMSYRGGYTPGERRRIEEKLFNGELLAVVATNALELGVDIGSLDAVLMVGVPWSISAMWQQSGRSGRRNTDSLSFVITDRHPLDQYYATHPLELFNKQPDALALGLESSIALESHLQCAAEELPIRLPDDETYFGTGIKEICNKHLKPIGEGIYRPDPRFRPYPSQYVSIRNASEDTFIVIDVTDNRHVILEEIEVYRAGFEIYEGAIFIHQGRTFLVEECNIDQRYAKVHFVRVDWTTTQRDYTDVDAIRTESSRHIANTNNFISYGEVKVSTTVFGYYRIDKRNRIIDSHDVYMDPIITHSNGVWTDAPAAAIDQLKKLDIDPMAAVHAASHCLISVLPRYTSFAAGNIRTECKNPHATRPRPIRISIYEAEPCGVMRQVYKFFDQILQACLQQIDSCPCEEGCTSCVHLLNCSEHNQVISKEGALIILRTLEG</sequence>
<gene>
    <name evidence="5" type="ORF">BCV71DRAFT_15793</name>
</gene>
<dbReference type="InterPro" id="IPR011545">
    <property type="entry name" value="DEAD/DEAH_box_helicase_dom"/>
</dbReference>
<dbReference type="VEuPathDB" id="FungiDB:BCV72DRAFT_319182"/>
<dbReference type="GO" id="GO:0016787">
    <property type="term" value="F:hydrolase activity"/>
    <property type="evidence" value="ECO:0007669"/>
    <property type="project" value="UniProtKB-KW"/>
</dbReference>
<evidence type="ECO:0000259" key="4">
    <source>
        <dbReference type="PROSITE" id="PS51194"/>
    </source>
</evidence>
<protein>
    <submittedName>
        <fullName evidence="5">P-loop containing nucleoside triphosphate hydrolase protein</fullName>
    </submittedName>
</protein>
<dbReference type="PANTHER" id="PTHR47957:SF3">
    <property type="entry name" value="ATP-DEPENDENT HELICASE HRQ1"/>
    <property type="match status" value="1"/>
</dbReference>
<dbReference type="CDD" id="cd17923">
    <property type="entry name" value="DEXHc_Hrq1-like"/>
    <property type="match status" value="1"/>
</dbReference>
<dbReference type="Proteomes" id="UP000242381">
    <property type="component" value="Unassembled WGS sequence"/>
</dbReference>
<dbReference type="PROSITE" id="PS51192">
    <property type="entry name" value="HELICASE_ATP_BIND_1"/>
    <property type="match status" value="1"/>
</dbReference>
<proteinExistence type="predicted"/>
<dbReference type="PANTHER" id="PTHR47957">
    <property type="entry name" value="ATP-DEPENDENT HELICASE HRQ1"/>
    <property type="match status" value="1"/>
</dbReference>
<dbReference type="InterPro" id="IPR014001">
    <property type="entry name" value="Helicase_ATP-bd"/>
</dbReference>
<dbReference type="Gene3D" id="3.40.50.300">
    <property type="entry name" value="P-loop containing nucleotide triphosphate hydrolases"/>
    <property type="match status" value="2"/>
</dbReference>
<dbReference type="InterPro" id="IPR027417">
    <property type="entry name" value="P-loop_NTPase"/>
</dbReference>
<keyword evidence="2" id="KW-0067">ATP-binding</keyword>
<dbReference type="SUPFAM" id="SSF52540">
    <property type="entry name" value="P-loop containing nucleoside triphosphate hydrolases"/>
    <property type="match status" value="1"/>
</dbReference>
<evidence type="ECO:0000256" key="1">
    <source>
        <dbReference type="ARBA" id="ARBA00022741"/>
    </source>
</evidence>
<evidence type="ECO:0000313" key="6">
    <source>
        <dbReference type="Proteomes" id="UP000242381"/>
    </source>
</evidence>
<keyword evidence="5" id="KW-0378">Hydrolase</keyword>
<evidence type="ECO:0000256" key="2">
    <source>
        <dbReference type="ARBA" id="ARBA00022840"/>
    </source>
</evidence>
<keyword evidence="1" id="KW-0547">Nucleotide-binding</keyword>
<accession>A0A1X0RWY6</accession>
<dbReference type="GO" id="GO:0005524">
    <property type="term" value="F:ATP binding"/>
    <property type="evidence" value="ECO:0007669"/>
    <property type="project" value="UniProtKB-KW"/>
</dbReference>